<sequence length="154" mass="17088">MEVILKKDMPGLGDRNDIVTIKPGYGHNYLIPQGIAVVATPSAIKAHEETMKQQAKKEVKIRDEAQELANKLKGLELKVKVKTSDKGKLFGTVNNATIADAIKEHGVELDRRRITLKDPVKTVGTYEAVVKLHKEVSTDISFEVVGQETKEEKK</sequence>
<dbReference type="EMBL" id="QENZ01000003">
    <property type="protein sequence ID" value="PVX52289.1"/>
    <property type="molecule type" value="Genomic_DNA"/>
</dbReference>
<dbReference type="SUPFAM" id="SSF55653">
    <property type="entry name" value="Ribosomal protein L9 C-domain"/>
    <property type="match status" value="1"/>
</dbReference>
<dbReference type="GO" id="GO:0005840">
    <property type="term" value="C:ribosome"/>
    <property type="evidence" value="ECO:0007669"/>
    <property type="project" value="UniProtKB-KW"/>
</dbReference>
<evidence type="ECO:0000313" key="10">
    <source>
        <dbReference type="EMBL" id="PVX52289.1"/>
    </source>
</evidence>
<dbReference type="GO" id="GO:0019843">
    <property type="term" value="F:rRNA binding"/>
    <property type="evidence" value="ECO:0007669"/>
    <property type="project" value="UniProtKB-UniRule"/>
</dbReference>
<evidence type="ECO:0000259" key="9">
    <source>
        <dbReference type="PROSITE" id="PS00651"/>
    </source>
</evidence>
<dbReference type="OrthoDB" id="9788336at2"/>
<keyword evidence="8" id="KW-0175">Coiled coil</keyword>
<keyword evidence="4 7" id="KW-0689">Ribosomal protein</keyword>
<dbReference type="InterPro" id="IPR000244">
    <property type="entry name" value="Ribosomal_bL9"/>
</dbReference>
<comment type="function">
    <text evidence="7">Binds to the 23S rRNA.</text>
</comment>
<evidence type="ECO:0000313" key="11">
    <source>
        <dbReference type="Proteomes" id="UP000251835"/>
    </source>
</evidence>
<dbReference type="InterPro" id="IPR009027">
    <property type="entry name" value="Ribosomal_bL9/RNase_H1_N"/>
</dbReference>
<evidence type="ECO:0000256" key="4">
    <source>
        <dbReference type="ARBA" id="ARBA00022980"/>
    </source>
</evidence>
<dbReference type="Pfam" id="PF03948">
    <property type="entry name" value="Ribosomal_L9_C"/>
    <property type="match status" value="1"/>
</dbReference>
<dbReference type="GO" id="GO:0003735">
    <property type="term" value="F:structural constituent of ribosome"/>
    <property type="evidence" value="ECO:0007669"/>
    <property type="project" value="InterPro"/>
</dbReference>
<comment type="caution">
    <text evidence="10">The sequence shown here is derived from an EMBL/GenBank/DDBJ whole genome shotgun (WGS) entry which is preliminary data.</text>
</comment>
<name>A0A7L4URK1_BALHA</name>
<dbReference type="GO" id="GO:1990904">
    <property type="term" value="C:ribonucleoprotein complex"/>
    <property type="evidence" value="ECO:0007669"/>
    <property type="project" value="UniProtKB-KW"/>
</dbReference>
<dbReference type="Pfam" id="PF01281">
    <property type="entry name" value="Ribosomal_L9_N"/>
    <property type="match status" value="1"/>
</dbReference>
<keyword evidence="3 7" id="KW-0694">RNA-binding</keyword>
<keyword evidence="11" id="KW-1185">Reference proteome</keyword>
<dbReference type="InterPro" id="IPR036791">
    <property type="entry name" value="Ribosomal_bL9_C_sf"/>
</dbReference>
<dbReference type="InterPro" id="IPR020070">
    <property type="entry name" value="Ribosomal_bL9_N"/>
</dbReference>
<dbReference type="SUPFAM" id="SSF55658">
    <property type="entry name" value="L9 N-domain-like"/>
    <property type="match status" value="1"/>
</dbReference>
<dbReference type="PROSITE" id="PS00651">
    <property type="entry name" value="RIBOSOMAL_L9"/>
    <property type="match status" value="1"/>
</dbReference>
<dbReference type="InterPro" id="IPR020069">
    <property type="entry name" value="Ribosomal_bL9_C"/>
</dbReference>
<comment type="similarity">
    <text evidence="1 7">Belongs to the bacterial ribosomal protein bL9 family.</text>
</comment>
<dbReference type="AlphaFoldDB" id="A0A7L4URK1"/>
<evidence type="ECO:0000256" key="6">
    <source>
        <dbReference type="ARBA" id="ARBA00035292"/>
    </source>
</evidence>
<dbReference type="Gene3D" id="3.10.430.100">
    <property type="entry name" value="Ribosomal protein L9, C-terminal domain"/>
    <property type="match status" value="1"/>
</dbReference>
<reference evidence="10 11" key="1">
    <citation type="submission" date="2018-05" db="EMBL/GenBank/DDBJ databases">
        <title>Genomic Encyclopedia of Type Strains, Phase IV (KMG-IV): sequencing the most valuable type-strain genomes for metagenomic binning, comparative biology and taxonomic classification.</title>
        <authorList>
            <person name="Goeker M."/>
        </authorList>
    </citation>
    <scope>NUCLEOTIDE SEQUENCE [LARGE SCALE GENOMIC DNA]</scope>
    <source>
        <strain evidence="10 11">DSM 28579</strain>
    </source>
</reference>
<feature type="domain" description="Ribosomal protein L9" evidence="9">
    <location>
        <begin position="13"/>
        <end position="40"/>
    </location>
</feature>
<evidence type="ECO:0000256" key="8">
    <source>
        <dbReference type="SAM" id="Coils"/>
    </source>
</evidence>
<dbReference type="Gene3D" id="3.40.5.10">
    <property type="entry name" value="Ribosomal protein L9, N-terminal domain"/>
    <property type="match status" value="1"/>
</dbReference>
<evidence type="ECO:0000256" key="2">
    <source>
        <dbReference type="ARBA" id="ARBA00022730"/>
    </source>
</evidence>
<dbReference type="InterPro" id="IPR036935">
    <property type="entry name" value="Ribosomal_bL9_N_sf"/>
</dbReference>
<dbReference type="Proteomes" id="UP000251835">
    <property type="component" value="Unassembled WGS sequence"/>
</dbReference>
<dbReference type="NCBIfam" id="TIGR00158">
    <property type="entry name" value="L9"/>
    <property type="match status" value="1"/>
</dbReference>
<proteinExistence type="inferred from homology"/>
<evidence type="ECO:0000256" key="5">
    <source>
        <dbReference type="ARBA" id="ARBA00023274"/>
    </source>
</evidence>
<dbReference type="InterPro" id="IPR020594">
    <property type="entry name" value="Ribosomal_bL9_bac/chp"/>
</dbReference>
<dbReference type="RefSeq" id="WP_116495831.1">
    <property type="nucleotide sequence ID" value="NZ_QENZ01000003.1"/>
</dbReference>
<feature type="coiled-coil region" evidence="8">
    <location>
        <begin position="51"/>
        <end position="85"/>
    </location>
</feature>
<keyword evidence="2 7" id="KW-0699">rRNA-binding</keyword>
<organism evidence="10 11">
    <name type="scientific">Balneicella halophila</name>
    <dbReference type="NCBI Taxonomy" id="1537566"/>
    <lineage>
        <taxon>Bacteria</taxon>
        <taxon>Pseudomonadati</taxon>
        <taxon>Bacteroidota</taxon>
        <taxon>Bacteroidia</taxon>
        <taxon>Bacteroidales</taxon>
        <taxon>Balneicellaceae</taxon>
        <taxon>Balneicella</taxon>
    </lineage>
</organism>
<protein>
    <recommendedName>
        <fullName evidence="6 7">Large ribosomal subunit protein bL9</fullName>
    </recommendedName>
</protein>
<gene>
    <name evidence="7" type="primary">rplI</name>
    <name evidence="10" type="ORF">C7377_0598</name>
</gene>
<evidence type="ECO:0000256" key="7">
    <source>
        <dbReference type="HAMAP-Rule" id="MF_00503"/>
    </source>
</evidence>
<dbReference type="FunFam" id="3.10.430.100:FF:000006">
    <property type="entry name" value="50S ribosomal protein L9"/>
    <property type="match status" value="1"/>
</dbReference>
<dbReference type="GO" id="GO:0006412">
    <property type="term" value="P:translation"/>
    <property type="evidence" value="ECO:0007669"/>
    <property type="project" value="UniProtKB-UniRule"/>
</dbReference>
<evidence type="ECO:0000256" key="3">
    <source>
        <dbReference type="ARBA" id="ARBA00022884"/>
    </source>
</evidence>
<dbReference type="HAMAP" id="MF_00503">
    <property type="entry name" value="Ribosomal_bL9"/>
    <property type="match status" value="1"/>
</dbReference>
<evidence type="ECO:0000256" key="1">
    <source>
        <dbReference type="ARBA" id="ARBA00010605"/>
    </source>
</evidence>
<dbReference type="PANTHER" id="PTHR21368">
    <property type="entry name" value="50S RIBOSOMAL PROTEIN L9"/>
    <property type="match status" value="1"/>
</dbReference>
<keyword evidence="5 7" id="KW-0687">Ribonucleoprotein</keyword>
<accession>A0A7L4URK1</accession>